<dbReference type="AlphaFoldDB" id="A0A7S0I9Y1"/>
<evidence type="ECO:0000256" key="4">
    <source>
        <dbReference type="ARBA" id="ARBA00022989"/>
    </source>
</evidence>
<dbReference type="PANTHER" id="PTHR23511">
    <property type="entry name" value="SYNAPTIC VESICLE GLYCOPROTEIN 2"/>
    <property type="match status" value="1"/>
</dbReference>
<feature type="transmembrane region" description="Helical" evidence="6">
    <location>
        <begin position="42"/>
        <end position="62"/>
    </location>
</feature>
<feature type="transmembrane region" description="Helical" evidence="6">
    <location>
        <begin position="194"/>
        <end position="215"/>
    </location>
</feature>
<evidence type="ECO:0000259" key="7">
    <source>
        <dbReference type="PROSITE" id="PS50850"/>
    </source>
</evidence>
<feature type="transmembrane region" description="Helical" evidence="6">
    <location>
        <begin position="374"/>
        <end position="394"/>
    </location>
</feature>
<evidence type="ECO:0000313" key="8">
    <source>
        <dbReference type="EMBL" id="CAD8515300.1"/>
    </source>
</evidence>
<dbReference type="PROSITE" id="PS00216">
    <property type="entry name" value="SUGAR_TRANSPORT_1"/>
    <property type="match status" value="1"/>
</dbReference>
<evidence type="ECO:0000256" key="6">
    <source>
        <dbReference type="SAM" id="Phobius"/>
    </source>
</evidence>
<evidence type="ECO:0000256" key="5">
    <source>
        <dbReference type="ARBA" id="ARBA00023136"/>
    </source>
</evidence>
<dbReference type="Pfam" id="PF00083">
    <property type="entry name" value="Sugar_tr"/>
    <property type="match status" value="1"/>
</dbReference>
<reference evidence="8" key="1">
    <citation type="submission" date="2021-01" db="EMBL/GenBank/DDBJ databases">
        <authorList>
            <person name="Corre E."/>
            <person name="Pelletier E."/>
            <person name="Niang G."/>
            <person name="Scheremetjew M."/>
            <person name="Finn R."/>
            <person name="Kale V."/>
            <person name="Holt S."/>
            <person name="Cochrane G."/>
            <person name="Meng A."/>
            <person name="Brown T."/>
            <person name="Cohen L."/>
        </authorList>
    </citation>
    <scope>NUCLEOTIDE SEQUENCE</scope>
    <source>
        <strain evidence="8">CCMP1723</strain>
    </source>
</reference>
<dbReference type="PROSITE" id="PS50850">
    <property type="entry name" value="MFS"/>
    <property type="match status" value="1"/>
</dbReference>
<name>A0A7S0I9Y1_MICPS</name>
<gene>
    <name evidence="8" type="ORF">MCOM1403_LOCUS2725</name>
</gene>
<dbReference type="PANTHER" id="PTHR23511:SF34">
    <property type="entry name" value="SYNAPTIC VESICLE GLYCOPROTEIN 2"/>
    <property type="match status" value="1"/>
</dbReference>
<feature type="transmembrane region" description="Helical" evidence="6">
    <location>
        <begin position="169"/>
        <end position="188"/>
    </location>
</feature>
<dbReference type="InterPro" id="IPR005829">
    <property type="entry name" value="Sugar_transporter_CS"/>
</dbReference>
<keyword evidence="2" id="KW-0813">Transport</keyword>
<feature type="transmembrane region" description="Helical" evidence="6">
    <location>
        <begin position="299"/>
        <end position="321"/>
    </location>
</feature>
<feature type="domain" description="Major facilitator superfamily (MFS) profile" evidence="7">
    <location>
        <begin position="43"/>
        <end position="483"/>
    </location>
</feature>
<keyword evidence="5 6" id="KW-0472">Membrane</keyword>
<feature type="transmembrane region" description="Helical" evidence="6">
    <location>
        <begin position="462"/>
        <end position="484"/>
    </location>
</feature>
<comment type="subcellular location">
    <subcellularLocation>
        <location evidence="1">Membrane</location>
        <topology evidence="1">Multi-pass membrane protein</topology>
    </subcellularLocation>
</comment>
<organism evidence="8">
    <name type="scientific">Micromonas pusilla</name>
    <name type="common">Picoplanktonic green alga</name>
    <name type="synonym">Chromulina pusilla</name>
    <dbReference type="NCBI Taxonomy" id="38833"/>
    <lineage>
        <taxon>Eukaryota</taxon>
        <taxon>Viridiplantae</taxon>
        <taxon>Chlorophyta</taxon>
        <taxon>Mamiellophyceae</taxon>
        <taxon>Mamiellales</taxon>
        <taxon>Mamiellaceae</taxon>
        <taxon>Micromonas</taxon>
    </lineage>
</organism>
<feature type="transmembrane region" description="Helical" evidence="6">
    <location>
        <begin position="131"/>
        <end position="149"/>
    </location>
</feature>
<keyword evidence="3 6" id="KW-0812">Transmembrane</keyword>
<dbReference type="GO" id="GO:0016020">
    <property type="term" value="C:membrane"/>
    <property type="evidence" value="ECO:0007669"/>
    <property type="project" value="UniProtKB-SubCell"/>
</dbReference>
<dbReference type="InterPro" id="IPR020846">
    <property type="entry name" value="MFS_dom"/>
</dbReference>
<proteinExistence type="predicted"/>
<dbReference type="GO" id="GO:0022857">
    <property type="term" value="F:transmembrane transporter activity"/>
    <property type="evidence" value="ECO:0007669"/>
    <property type="project" value="InterPro"/>
</dbReference>
<protein>
    <recommendedName>
        <fullName evidence="7">Major facilitator superfamily (MFS) profile domain-containing protein</fullName>
    </recommendedName>
</protein>
<dbReference type="SUPFAM" id="SSF103473">
    <property type="entry name" value="MFS general substrate transporter"/>
    <property type="match status" value="1"/>
</dbReference>
<keyword evidence="4 6" id="KW-1133">Transmembrane helix</keyword>
<sequence length="494" mass="52342">MPFKVAGHRERNPRVQFGGQAKVSPEDVIEKVGWRSGGYQQFLLLVTCITIASEAAEVALLSLILPHVKNEFNLTNWETDKVAMSIFAGQMFGCFVMGALADSFGRKPCSIIASALVAVGGYASALADSTTALMICRFAVGFGVGAAFVPVDMLAEACPDHVRTTRTQLANLSFSAGVVAITVVGAVILEPWGWRLLAFVAALPPTFALVMAFYLDESPTWLADVGRGSEAKRALDRICVENTGYPLPEGIHIVGEKEAGGGATMDGAEKGVASAGGGAGEASAWYNLAGNLVNLFRTVCLWSLAFVQTFNFYGLMLNAPVVFRVKQYADDGVTELTNRVVFDYAAILIVNSGDLVGNFSALLALRMKTNPRRVAAACAAISVPMLFVPLVPALNSHRWGLVFLMLVGRIPAAPIGSMSWILNAVAYPTLFRATGHGWANAVARFGAVTASSMYSMPAALSIPIHALALVAAIPAALFMPAGALEHDQSPKGRR</sequence>
<evidence type="ECO:0000256" key="1">
    <source>
        <dbReference type="ARBA" id="ARBA00004141"/>
    </source>
</evidence>
<dbReference type="InterPro" id="IPR005828">
    <property type="entry name" value="MFS_sugar_transport-like"/>
</dbReference>
<dbReference type="EMBL" id="HBEQ01003538">
    <property type="protein sequence ID" value="CAD8515300.1"/>
    <property type="molecule type" value="Transcribed_RNA"/>
</dbReference>
<accession>A0A7S0I9Y1</accession>
<dbReference type="InterPro" id="IPR036259">
    <property type="entry name" value="MFS_trans_sf"/>
</dbReference>
<evidence type="ECO:0000256" key="2">
    <source>
        <dbReference type="ARBA" id="ARBA00022448"/>
    </source>
</evidence>
<evidence type="ECO:0000256" key="3">
    <source>
        <dbReference type="ARBA" id="ARBA00022692"/>
    </source>
</evidence>
<dbReference type="Gene3D" id="1.20.1250.20">
    <property type="entry name" value="MFS general substrate transporter like domains"/>
    <property type="match status" value="2"/>
</dbReference>
<feature type="transmembrane region" description="Helical" evidence="6">
    <location>
        <begin position="82"/>
        <end position="101"/>
    </location>
</feature>
<feature type="transmembrane region" description="Helical" evidence="6">
    <location>
        <begin position="108"/>
        <end position="125"/>
    </location>
</feature>